<evidence type="ECO:0000313" key="2">
    <source>
        <dbReference type="Proteomes" id="UP001253287"/>
    </source>
</evidence>
<reference evidence="1" key="1">
    <citation type="submission" date="2023-08" db="EMBL/GenBank/DDBJ databases">
        <title>Lactobacillus from the Female Urinary Tract.</title>
        <authorList>
            <person name="Stegman N."/>
            <person name="Jackson B."/>
            <person name="Steiling M."/>
            <person name="Sedano C."/>
            <person name="Wolfe A."/>
            <person name="Putonti C."/>
        </authorList>
    </citation>
    <scope>NUCLEOTIDE SEQUENCE</scope>
    <source>
        <strain evidence="1">UMB5661</strain>
    </source>
</reference>
<organism evidence="1 2">
    <name type="scientific">Lactobacillus crispatus</name>
    <dbReference type="NCBI Taxonomy" id="47770"/>
    <lineage>
        <taxon>Bacteria</taxon>
        <taxon>Bacillati</taxon>
        <taxon>Bacillota</taxon>
        <taxon>Bacilli</taxon>
        <taxon>Lactobacillales</taxon>
        <taxon>Lactobacillaceae</taxon>
        <taxon>Lactobacillus</taxon>
    </lineage>
</organism>
<dbReference type="Proteomes" id="UP001253287">
    <property type="component" value="Unassembled WGS sequence"/>
</dbReference>
<comment type="caution">
    <text evidence="1">The sequence shown here is derived from an EMBL/GenBank/DDBJ whole genome shotgun (WGS) entry which is preliminary data.</text>
</comment>
<sequence length="156" mass="18051">MAYYETLATHKYLSWDHDVAFVQEIRQGAENNQIKQETRLALTDKGTNNNLSTDWLSYPFKKGENIVSILETSFPYLKERNDSILPFVELTQDNKHSILCSSYILANGMKIKQYLPIYETVVSYKNTRLRHDPLILSTGERVFYVKPNEVVAIVAE</sequence>
<dbReference type="EMBL" id="JAVTXN010000056">
    <property type="protein sequence ID" value="MDT9610246.1"/>
    <property type="molecule type" value="Genomic_DNA"/>
</dbReference>
<accession>A0A135Z515</accession>
<proteinExistence type="predicted"/>
<gene>
    <name evidence="1" type="ORF">RON39_09005</name>
</gene>
<evidence type="ECO:0000313" key="1">
    <source>
        <dbReference type="EMBL" id="MDT9610246.1"/>
    </source>
</evidence>
<dbReference type="AlphaFoldDB" id="A0A135Z515"/>
<protein>
    <submittedName>
        <fullName evidence="1">Uncharacterized protein</fullName>
    </submittedName>
</protein>
<name>A0A135Z515_9LACO</name>
<dbReference type="RefSeq" id="WP_061102359.1">
    <property type="nucleotide sequence ID" value="NZ_JAKHMI010000052.1"/>
</dbReference>